<dbReference type="AlphaFoldDB" id="A0A0B7AHH7"/>
<evidence type="ECO:0000313" key="2">
    <source>
        <dbReference type="EMBL" id="CEK79375.1"/>
    </source>
</evidence>
<feature type="region of interest" description="Disordered" evidence="1">
    <location>
        <begin position="30"/>
        <end position="50"/>
    </location>
</feature>
<organism evidence="2">
    <name type="scientific">Arion vulgaris</name>
    <dbReference type="NCBI Taxonomy" id="1028688"/>
    <lineage>
        <taxon>Eukaryota</taxon>
        <taxon>Metazoa</taxon>
        <taxon>Spiralia</taxon>
        <taxon>Lophotrochozoa</taxon>
        <taxon>Mollusca</taxon>
        <taxon>Gastropoda</taxon>
        <taxon>Heterobranchia</taxon>
        <taxon>Euthyneura</taxon>
        <taxon>Panpulmonata</taxon>
        <taxon>Eupulmonata</taxon>
        <taxon>Stylommatophora</taxon>
        <taxon>Helicina</taxon>
        <taxon>Arionoidea</taxon>
        <taxon>Arionidae</taxon>
        <taxon>Arion</taxon>
    </lineage>
</organism>
<feature type="compositionally biased region" description="Basic and acidic residues" evidence="1">
    <location>
        <begin position="33"/>
        <end position="50"/>
    </location>
</feature>
<gene>
    <name evidence="2" type="primary">ORF115069</name>
    <name evidence="3" type="synonym">ORF115087</name>
</gene>
<reference evidence="2" key="1">
    <citation type="submission" date="2014-12" db="EMBL/GenBank/DDBJ databases">
        <title>Insight into the proteome of Arion vulgaris.</title>
        <authorList>
            <person name="Aradska J."/>
            <person name="Bulat T."/>
            <person name="Smidak R."/>
            <person name="Sarate P."/>
            <person name="Gangsoo J."/>
            <person name="Sialana F."/>
            <person name="Bilban M."/>
            <person name="Lubec G."/>
        </authorList>
    </citation>
    <scope>NUCLEOTIDE SEQUENCE</scope>
    <source>
        <tissue evidence="2">Skin</tissue>
    </source>
</reference>
<dbReference type="EMBL" id="HACG01032511">
    <property type="protein sequence ID" value="CEK79376.1"/>
    <property type="molecule type" value="Transcribed_RNA"/>
</dbReference>
<accession>A0A0B7AHH7</accession>
<dbReference type="EMBL" id="HACG01032510">
    <property type="protein sequence ID" value="CEK79375.1"/>
    <property type="molecule type" value="Transcribed_RNA"/>
</dbReference>
<protein>
    <submittedName>
        <fullName evidence="2">Uncharacterized protein</fullName>
    </submittedName>
</protein>
<name>A0A0B7AHH7_9EUPU</name>
<sequence>MVPLNDSGLNRTIMEDMVSGRQGRGTIKTMEANGDKRNLESNVGRGERNG</sequence>
<evidence type="ECO:0000256" key="1">
    <source>
        <dbReference type="SAM" id="MobiDB-lite"/>
    </source>
</evidence>
<proteinExistence type="predicted"/>
<evidence type="ECO:0000313" key="3">
    <source>
        <dbReference type="EMBL" id="CEK79376.1"/>
    </source>
</evidence>